<protein>
    <submittedName>
        <fullName evidence="1">Uncharacterized protein</fullName>
    </submittedName>
</protein>
<organism evidence="1">
    <name type="scientific">Anguilla anguilla</name>
    <name type="common">European freshwater eel</name>
    <name type="synonym">Muraena anguilla</name>
    <dbReference type="NCBI Taxonomy" id="7936"/>
    <lineage>
        <taxon>Eukaryota</taxon>
        <taxon>Metazoa</taxon>
        <taxon>Chordata</taxon>
        <taxon>Craniata</taxon>
        <taxon>Vertebrata</taxon>
        <taxon>Euteleostomi</taxon>
        <taxon>Actinopterygii</taxon>
        <taxon>Neopterygii</taxon>
        <taxon>Teleostei</taxon>
        <taxon>Anguilliformes</taxon>
        <taxon>Anguillidae</taxon>
        <taxon>Anguilla</taxon>
    </lineage>
</organism>
<dbReference type="AlphaFoldDB" id="A0A0E9S027"/>
<accession>A0A0E9S027</accession>
<evidence type="ECO:0000313" key="1">
    <source>
        <dbReference type="EMBL" id="JAH34784.1"/>
    </source>
</evidence>
<name>A0A0E9S027_ANGAN</name>
<reference evidence="1" key="1">
    <citation type="submission" date="2014-11" db="EMBL/GenBank/DDBJ databases">
        <authorList>
            <person name="Amaro Gonzalez C."/>
        </authorList>
    </citation>
    <scope>NUCLEOTIDE SEQUENCE</scope>
</reference>
<sequence length="39" mass="4328">MPKPTVITSSGKINVEAWPNCCAVRRNAACSKFIIHPTW</sequence>
<dbReference type="EMBL" id="GBXM01073793">
    <property type="protein sequence ID" value="JAH34784.1"/>
    <property type="molecule type" value="Transcribed_RNA"/>
</dbReference>
<reference evidence="1" key="2">
    <citation type="journal article" date="2015" name="Fish Shellfish Immunol.">
        <title>Early steps in the European eel (Anguilla anguilla)-Vibrio vulnificus interaction in the gills: Role of the RtxA13 toxin.</title>
        <authorList>
            <person name="Callol A."/>
            <person name="Pajuelo D."/>
            <person name="Ebbesson L."/>
            <person name="Teles M."/>
            <person name="MacKenzie S."/>
            <person name="Amaro C."/>
        </authorList>
    </citation>
    <scope>NUCLEOTIDE SEQUENCE</scope>
</reference>
<proteinExistence type="predicted"/>